<proteinExistence type="predicted"/>
<dbReference type="Pfam" id="PF14111">
    <property type="entry name" value="DUF4283"/>
    <property type="match status" value="1"/>
</dbReference>
<evidence type="ECO:0000256" key="1">
    <source>
        <dbReference type="SAM" id="MobiDB-lite"/>
    </source>
</evidence>
<name>A0A9Q0FP46_9ROSI</name>
<reference evidence="3" key="2">
    <citation type="journal article" date="2023" name="Plants (Basel)">
        <title>Annotation of the Turnera subulata (Passifloraceae) Draft Genome Reveals the S-Locus Evolved after the Divergence of Turneroideae from Passifloroideae in a Stepwise Manner.</title>
        <authorList>
            <person name="Henning P.M."/>
            <person name="Roalson E.H."/>
            <person name="Mir W."/>
            <person name="McCubbin A.G."/>
            <person name="Shore J.S."/>
        </authorList>
    </citation>
    <scope>NUCLEOTIDE SEQUENCE</scope>
    <source>
        <strain evidence="3">F60SS</strain>
    </source>
</reference>
<gene>
    <name evidence="3" type="ORF">Tsubulata_010731</name>
</gene>
<evidence type="ECO:0000313" key="4">
    <source>
        <dbReference type="Proteomes" id="UP001141552"/>
    </source>
</evidence>
<protein>
    <recommendedName>
        <fullName evidence="2">DUF4283 domain-containing protein</fullName>
    </recommendedName>
</protein>
<dbReference type="PANTHER" id="PTHR31286">
    <property type="entry name" value="GLYCINE-RICH CELL WALL STRUCTURAL PROTEIN 1.8-LIKE"/>
    <property type="match status" value="1"/>
</dbReference>
<dbReference type="EMBL" id="JAKUCV010004797">
    <property type="protein sequence ID" value="KAJ4834022.1"/>
    <property type="molecule type" value="Genomic_DNA"/>
</dbReference>
<evidence type="ECO:0000259" key="2">
    <source>
        <dbReference type="Pfam" id="PF14111"/>
    </source>
</evidence>
<keyword evidence="4" id="KW-1185">Reference proteome</keyword>
<evidence type="ECO:0000313" key="3">
    <source>
        <dbReference type="EMBL" id="KAJ4834022.1"/>
    </source>
</evidence>
<accession>A0A9Q0FP46</accession>
<dbReference type="Proteomes" id="UP001141552">
    <property type="component" value="Unassembled WGS sequence"/>
</dbReference>
<dbReference type="InterPro" id="IPR025558">
    <property type="entry name" value="DUF4283"/>
</dbReference>
<dbReference type="InterPro" id="IPR040256">
    <property type="entry name" value="At4g02000-like"/>
</dbReference>
<feature type="domain" description="DUF4283" evidence="2">
    <location>
        <begin position="89"/>
        <end position="172"/>
    </location>
</feature>
<comment type="caution">
    <text evidence="3">The sequence shown here is derived from an EMBL/GenBank/DDBJ whole genome shotgun (WGS) entry which is preliminary data.</text>
</comment>
<dbReference type="AlphaFoldDB" id="A0A9Q0FP46"/>
<dbReference type="OrthoDB" id="1720039at2759"/>
<reference evidence="3" key="1">
    <citation type="submission" date="2022-02" db="EMBL/GenBank/DDBJ databases">
        <authorList>
            <person name="Henning P.M."/>
            <person name="McCubbin A.G."/>
            <person name="Shore J.S."/>
        </authorList>
    </citation>
    <scope>NUCLEOTIDE SEQUENCE</scope>
    <source>
        <strain evidence="3">F60SS</strain>
        <tissue evidence="3">Leaves</tissue>
    </source>
</reference>
<organism evidence="3 4">
    <name type="scientific">Turnera subulata</name>
    <dbReference type="NCBI Taxonomy" id="218843"/>
    <lineage>
        <taxon>Eukaryota</taxon>
        <taxon>Viridiplantae</taxon>
        <taxon>Streptophyta</taxon>
        <taxon>Embryophyta</taxon>
        <taxon>Tracheophyta</taxon>
        <taxon>Spermatophyta</taxon>
        <taxon>Magnoliopsida</taxon>
        <taxon>eudicotyledons</taxon>
        <taxon>Gunneridae</taxon>
        <taxon>Pentapetalae</taxon>
        <taxon>rosids</taxon>
        <taxon>fabids</taxon>
        <taxon>Malpighiales</taxon>
        <taxon>Passifloraceae</taxon>
        <taxon>Turnera</taxon>
    </lineage>
</organism>
<dbReference type="PANTHER" id="PTHR31286:SF99">
    <property type="entry name" value="DUF4283 DOMAIN-CONTAINING PROTEIN"/>
    <property type="match status" value="1"/>
</dbReference>
<feature type="region of interest" description="Disordered" evidence="1">
    <location>
        <begin position="1"/>
        <end position="24"/>
    </location>
</feature>
<sequence>MSALHPAGTGQRPPANTRPDISPDVLMASADAPCSAPASFKEKLVANQASGTSAAEESFVEKEGDIVATQTPEGPVIKISDRYRAMLHKRWENTLIVKLWGRRIGFKSLCNKPPNLWKLKAGVRVVVLDNNFYFVRFYNRMDYLHALTNGPWIVFEHYLTVESWKPQFNPAQHKITSVVAWVGANTRPLLRVL</sequence>